<evidence type="ECO:0000256" key="3">
    <source>
        <dbReference type="ARBA" id="ARBA00022475"/>
    </source>
</evidence>
<evidence type="ECO:0000313" key="8">
    <source>
        <dbReference type="EMBL" id="MFD0790151.1"/>
    </source>
</evidence>
<reference evidence="9" key="1">
    <citation type="journal article" date="2019" name="Int. J. Syst. Evol. Microbiol.">
        <title>The Global Catalogue of Microorganisms (GCM) 10K type strain sequencing project: providing services to taxonomists for standard genome sequencing and annotation.</title>
        <authorList>
            <consortium name="The Broad Institute Genomics Platform"/>
            <consortium name="The Broad Institute Genome Sequencing Center for Infectious Disease"/>
            <person name="Wu L."/>
            <person name="Ma J."/>
        </authorList>
    </citation>
    <scope>NUCLEOTIDE SEQUENCE [LARGE SCALE GENOMIC DNA]</scope>
    <source>
        <strain evidence="9">CCUG 54523</strain>
    </source>
</reference>
<keyword evidence="9" id="KW-1185">Reference proteome</keyword>
<evidence type="ECO:0000256" key="1">
    <source>
        <dbReference type="ARBA" id="ARBA00004651"/>
    </source>
</evidence>
<keyword evidence="5 7" id="KW-1133">Transmembrane helix</keyword>
<gene>
    <name evidence="8" type="ORF">ACFQ0P_07055</name>
</gene>
<evidence type="ECO:0000256" key="7">
    <source>
        <dbReference type="SAM" id="Phobius"/>
    </source>
</evidence>
<evidence type="ECO:0000313" key="9">
    <source>
        <dbReference type="Proteomes" id="UP001597055"/>
    </source>
</evidence>
<feature type="transmembrane region" description="Helical" evidence="7">
    <location>
        <begin position="380"/>
        <end position="401"/>
    </location>
</feature>
<feature type="transmembrane region" description="Helical" evidence="7">
    <location>
        <begin position="440"/>
        <end position="463"/>
    </location>
</feature>
<comment type="similarity">
    <text evidence="2">Belongs to the polysaccharide synthase family.</text>
</comment>
<feature type="transmembrane region" description="Helical" evidence="7">
    <location>
        <begin position="356"/>
        <end position="374"/>
    </location>
</feature>
<dbReference type="Proteomes" id="UP001597055">
    <property type="component" value="Unassembled WGS sequence"/>
</dbReference>
<evidence type="ECO:0000256" key="5">
    <source>
        <dbReference type="ARBA" id="ARBA00022989"/>
    </source>
</evidence>
<accession>A0ABW3AGL9</accession>
<dbReference type="RefSeq" id="WP_204977849.1">
    <property type="nucleotide sequence ID" value="NZ_JBHTII010000001.1"/>
</dbReference>
<dbReference type="CDD" id="cd13127">
    <property type="entry name" value="MATE_tuaB_like"/>
    <property type="match status" value="1"/>
</dbReference>
<keyword evidence="6 7" id="KW-0472">Membrane</keyword>
<feature type="transmembrane region" description="Helical" evidence="7">
    <location>
        <begin position="143"/>
        <end position="167"/>
    </location>
</feature>
<comment type="caution">
    <text evidence="8">The sequence shown here is derived from an EMBL/GenBank/DDBJ whole genome shotgun (WGS) entry which is preliminary data.</text>
</comment>
<dbReference type="EMBL" id="JBHTII010000001">
    <property type="protein sequence ID" value="MFD0790151.1"/>
    <property type="molecule type" value="Genomic_DNA"/>
</dbReference>
<name>A0ABW3AGL9_9MICO</name>
<dbReference type="PANTHER" id="PTHR30250">
    <property type="entry name" value="PST FAMILY PREDICTED COLANIC ACID TRANSPORTER"/>
    <property type="match status" value="1"/>
</dbReference>
<organism evidence="8 9">
    <name type="scientific">Microbacterium insulae</name>
    <dbReference type="NCBI Taxonomy" id="483014"/>
    <lineage>
        <taxon>Bacteria</taxon>
        <taxon>Bacillati</taxon>
        <taxon>Actinomycetota</taxon>
        <taxon>Actinomycetes</taxon>
        <taxon>Micrococcales</taxon>
        <taxon>Microbacteriaceae</taxon>
        <taxon>Microbacterium</taxon>
    </lineage>
</organism>
<evidence type="ECO:0000256" key="6">
    <source>
        <dbReference type="ARBA" id="ARBA00023136"/>
    </source>
</evidence>
<feature type="transmembrane region" description="Helical" evidence="7">
    <location>
        <begin position="179"/>
        <end position="197"/>
    </location>
</feature>
<feature type="transmembrane region" description="Helical" evidence="7">
    <location>
        <begin position="413"/>
        <end position="434"/>
    </location>
</feature>
<feature type="transmembrane region" description="Helical" evidence="7">
    <location>
        <begin position="291"/>
        <end position="312"/>
    </location>
</feature>
<proteinExistence type="inferred from homology"/>
<protein>
    <submittedName>
        <fullName evidence="8">Lipopolysaccharide biosynthesis protein</fullName>
    </submittedName>
</protein>
<evidence type="ECO:0000256" key="2">
    <source>
        <dbReference type="ARBA" id="ARBA00007430"/>
    </source>
</evidence>
<feature type="transmembrane region" description="Helical" evidence="7">
    <location>
        <begin position="113"/>
        <end position="131"/>
    </location>
</feature>
<dbReference type="PANTHER" id="PTHR30250:SF10">
    <property type="entry name" value="LIPOPOLYSACCHARIDE BIOSYNTHESIS PROTEIN WZXC"/>
    <property type="match status" value="1"/>
</dbReference>
<feature type="transmembrane region" description="Helical" evidence="7">
    <location>
        <begin position="324"/>
        <end position="347"/>
    </location>
</feature>
<sequence length="487" mass="51861">MTSDLAHSAARGAFFTLAAQVAKLVLQLLSVVILARLLTPHDYGLLAIVLVVVGVGEIFRDFGLTTASIQAPVLTTGQRDNLFWINAGIGVVLTGVMFGLAWPIEAVVNEPEIVGMVQWLSLLFLLNGLATQHRANLARELKFKALAVIDITSAAVALAVAVVAALAGAEYWALVMQQLAGGMVVLVGCVVAGRWLPGWYSRAASVRDLIGFGWNIVATNLLVYAGSQIDTILVGLKFGTTPLGLYNRAYQLVMTPLSQVRSPTKNVALPVLSRVQEDPPRFNNYVTSAQLLLGYGLGIPLILVTALADPIVRIMLGPQWLDAIPIVALFAVAGLLTTLAFVGYWVYLSRGLGKQLFRYTIVTTIIKITCIVVGSNFGVLGVAIGFAVAPAISWPLSLFWLSRITPMPTARLYGGAGRILAVCAWTCAAAWAASTAVAGVGTWAMLVVGLIAGSAAAASALIIPIYRRDTRNLTAFARLMLKRRPRS</sequence>
<dbReference type="Pfam" id="PF13440">
    <property type="entry name" value="Polysacc_synt_3"/>
    <property type="match status" value="1"/>
</dbReference>
<keyword evidence="3" id="KW-1003">Cell membrane</keyword>
<comment type="subcellular location">
    <subcellularLocation>
        <location evidence="1">Cell membrane</location>
        <topology evidence="1">Multi-pass membrane protein</topology>
    </subcellularLocation>
</comment>
<feature type="transmembrane region" description="Helical" evidence="7">
    <location>
        <begin position="43"/>
        <end position="60"/>
    </location>
</feature>
<evidence type="ECO:0000256" key="4">
    <source>
        <dbReference type="ARBA" id="ARBA00022692"/>
    </source>
</evidence>
<keyword evidence="4 7" id="KW-0812">Transmembrane</keyword>
<dbReference type="InterPro" id="IPR050833">
    <property type="entry name" value="Poly_Biosynth_Transport"/>
</dbReference>
<feature type="transmembrane region" description="Helical" evidence="7">
    <location>
        <begin position="81"/>
        <end position="101"/>
    </location>
</feature>
<feature type="transmembrane region" description="Helical" evidence="7">
    <location>
        <begin position="12"/>
        <end position="37"/>
    </location>
</feature>